<comment type="caution">
    <text evidence="2">The sequence shown here is derived from an EMBL/GenBank/DDBJ whole genome shotgun (WGS) entry which is preliminary data.</text>
</comment>
<dbReference type="EMBL" id="JAPWTJ010000273">
    <property type="protein sequence ID" value="KAJ8980225.1"/>
    <property type="molecule type" value="Genomic_DNA"/>
</dbReference>
<dbReference type="Pfam" id="PF18701">
    <property type="entry name" value="DUF5641"/>
    <property type="match status" value="1"/>
</dbReference>
<keyword evidence="3" id="KW-1185">Reference proteome</keyword>
<accession>A0ABQ9JSH4</accession>
<evidence type="ECO:0000313" key="2">
    <source>
        <dbReference type="EMBL" id="KAJ8980225.1"/>
    </source>
</evidence>
<evidence type="ECO:0000259" key="1">
    <source>
        <dbReference type="Pfam" id="PF18701"/>
    </source>
</evidence>
<dbReference type="InterPro" id="IPR040676">
    <property type="entry name" value="DUF5641"/>
</dbReference>
<dbReference type="PANTHER" id="PTHR47331:SF5">
    <property type="entry name" value="RIBONUCLEASE H"/>
    <property type="match status" value="1"/>
</dbReference>
<dbReference type="Proteomes" id="UP001162164">
    <property type="component" value="Unassembled WGS sequence"/>
</dbReference>
<reference evidence="2" key="1">
    <citation type="journal article" date="2023" name="Insect Mol. Biol.">
        <title>Genome sequencing provides insights into the evolution of gene families encoding plant cell wall-degrading enzymes in longhorned beetles.</title>
        <authorList>
            <person name="Shin N.R."/>
            <person name="Okamura Y."/>
            <person name="Kirsch R."/>
            <person name="Pauchet Y."/>
        </authorList>
    </citation>
    <scope>NUCLEOTIDE SEQUENCE</scope>
    <source>
        <strain evidence="2">MMC_N1</strain>
    </source>
</reference>
<evidence type="ECO:0000313" key="3">
    <source>
        <dbReference type="Proteomes" id="UP001162164"/>
    </source>
</evidence>
<dbReference type="PANTHER" id="PTHR47331">
    <property type="entry name" value="PHD-TYPE DOMAIN-CONTAINING PROTEIN"/>
    <property type="match status" value="1"/>
</dbReference>
<feature type="domain" description="DUF5641" evidence="1">
    <location>
        <begin position="53"/>
        <end position="141"/>
    </location>
</feature>
<proteinExistence type="predicted"/>
<sequence>MIVSIRYCYRKKDHLVDILIDYFHVLYLHTGPHLLLSLLRQRYWILAARSTVRKRLVQSFWNRWRVEYLNSLQIRQKWNTPSCPVTKGTLVLIMQDNIPPLQWPLGLIEETFPGKDGVNRVALVRCKNTAYKRPIVKLCPLPQQ</sequence>
<protein>
    <recommendedName>
        <fullName evidence="1">DUF5641 domain-containing protein</fullName>
    </recommendedName>
</protein>
<name>A0ABQ9JSH4_9CUCU</name>
<gene>
    <name evidence="2" type="ORF">NQ317_010543</name>
</gene>
<organism evidence="2 3">
    <name type="scientific">Molorchus minor</name>
    <dbReference type="NCBI Taxonomy" id="1323400"/>
    <lineage>
        <taxon>Eukaryota</taxon>
        <taxon>Metazoa</taxon>
        <taxon>Ecdysozoa</taxon>
        <taxon>Arthropoda</taxon>
        <taxon>Hexapoda</taxon>
        <taxon>Insecta</taxon>
        <taxon>Pterygota</taxon>
        <taxon>Neoptera</taxon>
        <taxon>Endopterygota</taxon>
        <taxon>Coleoptera</taxon>
        <taxon>Polyphaga</taxon>
        <taxon>Cucujiformia</taxon>
        <taxon>Chrysomeloidea</taxon>
        <taxon>Cerambycidae</taxon>
        <taxon>Lamiinae</taxon>
        <taxon>Monochamini</taxon>
        <taxon>Molorchus</taxon>
    </lineage>
</organism>